<dbReference type="EMBL" id="WIGN01000110">
    <property type="protein sequence ID" value="KAF6808906.1"/>
    <property type="molecule type" value="Genomic_DNA"/>
</dbReference>
<evidence type="ECO:0000313" key="3">
    <source>
        <dbReference type="EMBL" id="KAF6808906.1"/>
    </source>
</evidence>
<accession>A0A8H6MUR3</accession>
<evidence type="ECO:0000313" key="4">
    <source>
        <dbReference type="Proteomes" id="UP000652219"/>
    </source>
</evidence>
<organism evidence="3 4">
    <name type="scientific">Colletotrichum sojae</name>
    <dbReference type="NCBI Taxonomy" id="2175907"/>
    <lineage>
        <taxon>Eukaryota</taxon>
        <taxon>Fungi</taxon>
        <taxon>Dikarya</taxon>
        <taxon>Ascomycota</taxon>
        <taxon>Pezizomycotina</taxon>
        <taxon>Sordariomycetes</taxon>
        <taxon>Hypocreomycetidae</taxon>
        <taxon>Glomerellales</taxon>
        <taxon>Glomerellaceae</taxon>
        <taxon>Colletotrichum</taxon>
        <taxon>Colletotrichum orchidearum species complex</taxon>
    </lineage>
</organism>
<evidence type="ECO:0000256" key="1">
    <source>
        <dbReference type="SAM" id="MobiDB-lite"/>
    </source>
</evidence>
<keyword evidence="2" id="KW-0732">Signal</keyword>
<reference evidence="3 4" key="1">
    <citation type="journal article" date="2020" name="Phytopathology">
        <title>Genome Sequence Resources of Colletotrichum truncatum, C. plurivorum, C. musicola, and C. sojae: Four Species Pathogenic to Soybean (Glycine max).</title>
        <authorList>
            <person name="Rogerio F."/>
            <person name="Boufleur T.R."/>
            <person name="Ciampi-Guillardi M."/>
            <person name="Sukno S.A."/>
            <person name="Thon M.R."/>
            <person name="Massola Junior N.S."/>
            <person name="Baroncelli R."/>
        </authorList>
    </citation>
    <scope>NUCLEOTIDE SEQUENCE [LARGE SCALE GENOMIC DNA]</scope>
    <source>
        <strain evidence="3 4">LFN0009</strain>
    </source>
</reference>
<dbReference type="Proteomes" id="UP000652219">
    <property type="component" value="Unassembled WGS sequence"/>
</dbReference>
<protein>
    <recommendedName>
        <fullName evidence="5">Apple domain-containing protein</fullName>
    </recommendedName>
</protein>
<gene>
    <name evidence="3" type="ORF">CSOJ01_07268</name>
</gene>
<sequence>MVSRKSAALALIALFLQGAIGQSTTSSTVTSSTVTSSTATSSTATSSSLTSSTLTSSSSTSSSLTSSSSSSSSTSSSRSSSSTSSTLSTSTVSSTSSSTTSASSNSDVRTVTGEYGCYTDYGSSTPSVVPTFSRIYSLTTPVTYYNYVTPSATTVTVTPSALPNPTLGFPDTTTITTTVTTFTFAATTFTSTVPVSAGFTPLASVINRRRGGFRAVDDSTEDGSGDVQFSEDQSKNLLELSLTPENQVVANPPLAPQQVFCALIVRIFTTTTTTFTVTGTPTTTVTLPPALPTGFTVPAQVTATTTTTETVTNTDLVVDPTFTAYRACQRDNLVSQVRGGFPIVEAASTWQTLRERRQTNSAYDCCVACQTTGSCQGSLYSSGTCFLFKGDAFDLTCPSPGFLRYSRFSFAGRGFTASNGQCGSWFLSRQVPGIDE</sequence>
<name>A0A8H6MUR3_9PEZI</name>
<feature type="compositionally biased region" description="Low complexity" evidence="1">
    <location>
        <begin position="26"/>
        <end position="104"/>
    </location>
</feature>
<evidence type="ECO:0008006" key="5">
    <source>
        <dbReference type="Google" id="ProtNLM"/>
    </source>
</evidence>
<proteinExistence type="predicted"/>
<feature type="chain" id="PRO_5034441471" description="Apple domain-containing protein" evidence="2">
    <location>
        <begin position="22"/>
        <end position="436"/>
    </location>
</feature>
<keyword evidence="4" id="KW-1185">Reference proteome</keyword>
<comment type="caution">
    <text evidence="3">The sequence shown here is derived from an EMBL/GenBank/DDBJ whole genome shotgun (WGS) entry which is preliminary data.</text>
</comment>
<feature type="signal peptide" evidence="2">
    <location>
        <begin position="1"/>
        <end position="21"/>
    </location>
</feature>
<evidence type="ECO:0000256" key="2">
    <source>
        <dbReference type="SAM" id="SignalP"/>
    </source>
</evidence>
<feature type="region of interest" description="Disordered" evidence="1">
    <location>
        <begin position="26"/>
        <end position="107"/>
    </location>
</feature>
<dbReference type="AlphaFoldDB" id="A0A8H6MUR3"/>